<proteinExistence type="predicted"/>
<gene>
    <name evidence="1" type="ORF">E4656_02255</name>
</gene>
<evidence type="ECO:0008006" key="3">
    <source>
        <dbReference type="Google" id="ProtNLM"/>
    </source>
</evidence>
<organism evidence="1 2">
    <name type="scientific">Natronospirillum operosum</name>
    <dbReference type="NCBI Taxonomy" id="2759953"/>
    <lineage>
        <taxon>Bacteria</taxon>
        <taxon>Pseudomonadati</taxon>
        <taxon>Pseudomonadota</taxon>
        <taxon>Gammaproteobacteria</taxon>
        <taxon>Oceanospirillales</taxon>
        <taxon>Natronospirillaceae</taxon>
        <taxon>Natronospirillum</taxon>
    </lineage>
</organism>
<dbReference type="Gene3D" id="1.10.510.10">
    <property type="entry name" value="Transferase(Phosphotransferase) domain 1"/>
    <property type="match status" value="1"/>
</dbReference>
<dbReference type="Gene3D" id="3.20.20.80">
    <property type="entry name" value="Glycosidases"/>
    <property type="match status" value="1"/>
</dbReference>
<dbReference type="Pfam" id="PF06293">
    <property type="entry name" value="Kdo"/>
    <property type="match status" value="1"/>
</dbReference>
<comment type="caution">
    <text evidence="1">The sequence shown here is derived from an EMBL/GenBank/DDBJ whole genome shotgun (WGS) entry which is preliminary data.</text>
</comment>
<reference evidence="1 2" key="1">
    <citation type="submission" date="2019-04" db="EMBL/GenBank/DDBJ databases">
        <title>Natronospirillum operosus gen. nov., sp. nov., a haloalkaliphilic satellite isolated from decaying biomass of laboratory culture of cyanobacterium Geitlerinema sp. and proposal of Natronospirillaceae fam. nov. and Saccharospirillaceae fam. nov.</title>
        <authorList>
            <person name="Kevbrin V."/>
            <person name="Boltyanskaya Y."/>
            <person name="Koziaeva V."/>
            <person name="Grouzdev D.S."/>
            <person name="Park M."/>
            <person name="Cho J."/>
        </authorList>
    </citation>
    <scope>NUCLEOTIDE SEQUENCE [LARGE SCALE GENOMIC DNA]</scope>
    <source>
        <strain evidence="1 2">G-116</strain>
    </source>
</reference>
<dbReference type="Proteomes" id="UP000297475">
    <property type="component" value="Unassembled WGS sequence"/>
</dbReference>
<protein>
    <recommendedName>
        <fullName evidence="3">Protein kinase domain-containing protein</fullName>
    </recommendedName>
</protein>
<name>A0A4Z0WIK7_9GAMM</name>
<evidence type="ECO:0000313" key="2">
    <source>
        <dbReference type="Proteomes" id="UP000297475"/>
    </source>
</evidence>
<dbReference type="SUPFAM" id="SSF51445">
    <property type="entry name" value="(Trans)glycosidases"/>
    <property type="match status" value="1"/>
</dbReference>
<keyword evidence="2" id="KW-1185">Reference proteome</keyword>
<accession>A0A4Z0WIK7</accession>
<dbReference type="AlphaFoldDB" id="A0A4Z0WIK7"/>
<dbReference type="SUPFAM" id="SSF56112">
    <property type="entry name" value="Protein kinase-like (PK-like)"/>
    <property type="match status" value="1"/>
</dbReference>
<evidence type="ECO:0000313" key="1">
    <source>
        <dbReference type="EMBL" id="TGG95263.1"/>
    </source>
</evidence>
<dbReference type="InterPro" id="IPR017853">
    <property type="entry name" value="GH"/>
</dbReference>
<dbReference type="OrthoDB" id="9801841at2"/>
<dbReference type="InterPro" id="IPR011009">
    <property type="entry name" value="Kinase-like_dom_sf"/>
</dbReference>
<sequence length="771" mass="88956">MALGTSAHSCLREHSLLSCAVNIPARQFMSTAADSSSLQAQASDYQNVTDFGPARLEGRVLNRYLEGSVQSWLENISALAQQPDSELIYRMRNRIYRVADPLNADEQLCIKAFKRPRRLRSLWYRRRGSKAARAHQYAEHLYARGAGVTEPIGYLERYEGNRLMESYLVSRLLPETSDLYTEMNFLFNQRPNADDFVRLMRVTAEACRVMHDAGFKHNDLGPQNILLRRYASNDGIDWGEVSFIDLNRGALKTELTLKDRAEDLARLRIPSHFMGIFRQIYFGDQAVPAAFSRHEQRKRQRIMWHYHSRKWRHPIRTLRKALAADSVPKNLEISSGKPDEQNAWLWDPWSAQPSVVLKGKDRKRYRTTSDLITTVVSNLRHGLRIRRHYKARQAQAYQQPVTMDNRLGVCVEVDGQIDQQLKLLRQTPGLRVLVRVYYHRPELRTACYEAIQRLHKQGHPVAVGLIQSRRAVIQPEQWQAFVQDVVRQTHAHVHLYEVGHAVNRAKWGFWTLDDMQRIWQGIAELRQSYPEHQFLGPAINDFEFHYYPPLLDRTAHLVDALPGHLYVDRRGAPENFQGRFSTLEKCLYGKAVADAWGKRGFYVTEINWPLKDTGLYSPIAGTYMRPDLKESELHVDEHTSAAYMIRFALIAACSGAVETTYWWRLAHHGFGLVDDLNGWRERPGWKALVQFHKHLSGLQFTHREEKQGAIWWHFEGPQRSVTLVHGLKAAEIDPPEGVERMEDQYGTTVEVSGNRLAIDGSVTYLFSEKGS</sequence>
<dbReference type="EMBL" id="SRMF01000001">
    <property type="protein sequence ID" value="TGG95263.1"/>
    <property type="molecule type" value="Genomic_DNA"/>
</dbReference>